<keyword evidence="5" id="KW-0966">Cell projection</keyword>
<evidence type="ECO:0000256" key="2">
    <source>
        <dbReference type="ARBA" id="ARBA00004496"/>
    </source>
</evidence>
<evidence type="ECO:0000313" key="8">
    <source>
        <dbReference type="Proteomes" id="UP000197619"/>
    </source>
</evidence>
<dbReference type="InterPro" id="IPR053879">
    <property type="entry name" value="HYDIN_VesB_CFA65-like_Ig"/>
</dbReference>
<protein>
    <submittedName>
        <fullName evidence="7">Hydrocephalus-inducing</fullName>
    </submittedName>
</protein>
<comment type="caution">
    <text evidence="7">The sequence shown here is derived from an EMBL/GenBank/DDBJ whole genome shotgun (WGS) entry which is preliminary data.</text>
</comment>
<dbReference type="GO" id="GO:1904158">
    <property type="term" value="P:axonemal central apparatus assembly"/>
    <property type="evidence" value="ECO:0007669"/>
    <property type="project" value="TreeGrafter"/>
</dbReference>
<dbReference type="GO" id="GO:0005930">
    <property type="term" value="C:axoneme"/>
    <property type="evidence" value="ECO:0007669"/>
    <property type="project" value="TreeGrafter"/>
</dbReference>
<keyword evidence="4" id="KW-0969">Cilium</keyword>
<dbReference type="Pfam" id="PF22544">
    <property type="entry name" value="HYDIN_VesB_CFA65-like_Ig"/>
    <property type="match status" value="1"/>
</dbReference>
<feature type="domain" description="HYDIN/VesB/CFA65-like Ig-like" evidence="6">
    <location>
        <begin position="74"/>
        <end position="132"/>
    </location>
</feature>
<gene>
    <name evidence="7" type="primary">HYDIN_4</name>
    <name evidence="7" type="ORF">RLOC_00014940</name>
</gene>
<proteinExistence type="predicted"/>
<evidence type="ECO:0000256" key="4">
    <source>
        <dbReference type="ARBA" id="ARBA00023069"/>
    </source>
</evidence>
<evidence type="ECO:0000256" key="3">
    <source>
        <dbReference type="ARBA" id="ARBA00022490"/>
    </source>
</evidence>
<sequence length="190" mass="20936">MASGFPKKTPAPRLLRRERLKPDTLTPSAFQKEMSLSTKQLLARAKKHLPKVELNFESLGHKIASLVLGILMAITFAQLCHPFSVLPATGALAVGDAVQVTVGFQPLKTGDCSASLVVHYDTGEDTHTSLHGRAVDAHIRLDQYTVSFEKTYVSLSNHTAVRIHNMSDITVCFQWKAVDSGQEEDQLELR</sequence>
<dbReference type="InterPro" id="IPR013783">
    <property type="entry name" value="Ig-like_fold"/>
</dbReference>
<dbReference type="PANTHER" id="PTHR23053:SF0">
    <property type="entry name" value="HYDROCEPHALUS-INDUCING PROTEIN HOMOLOG"/>
    <property type="match status" value="1"/>
</dbReference>
<keyword evidence="3" id="KW-0963">Cytoplasm</keyword>
<dbReference type="AlphaFoldDB" id="A0A218UAL3"/>
<reference evidence="7 8" key="1">
    <citation type="submission" date="2017-05" db="EMBL/GenBank/DDBJ databases">
        <title>Genome of assembly of the Bengalese finch, Lonchura striata domestica.</title>
        <authorList>
            <person name="Colquitt B.M."/>
            <person name="Brainard M.S."/>
        </authorList>
    </citation>
    <scope>NUCLEOTIDE SEQUENCE [LARGE SCALE GENOMIC DNA]</scope>
    <source>
        <strain evidence="7">White83orange57</strain>
    </source>
</reference>
<accession>A0A218UAL3</accession>
<name>A0A218UAL3_9PASE</name>
<evidence type="ECO:0000259" key="6">
    <source>
        <dbReference type="Pfam" id="PF22544"/>
    </source>
</evidence>
<dbReference type="Gene3D" id="2.60.40.10">
    <property type="entry name" value="Immunoglobulins"/>
    <property type="match status" value="1"/>
</dbReference>
<evidence type="ECO:0000313" key="7">
    <source>
        <dbReference type="EMBL" id="OWK50706.1"/>
    </source>
</evidence>
<dbReference type="InterPro" id="IPR033305">
    <property type="entry name" value="Hydin-like"/>
</dbReference>
<dbReference type="PANTHER" id="PTHR23053">
    <property type="entry name" value="DLEC1 DELETED IN LUNG AND ESOPHAGEAL CANCER 1"/>
    <property type="match status" value="1"/>
</dbReference>
<comment type="subcellular location">
    <subcellularLocation>
        <location evidence="1">Cell projection</location>
        <location evidence="1">Cilium</location>
    </subcellularLocation>
    <subcellularLocation>
        <location evidence="2">Cytoplasm</location>
    </subcellularLocation>
</comment>
<evidence type="ECO:0000256" key="1">
    <source>
        <dbReference type="ARBA" id="ARBA00004138"/>
    </source>
</evidence>
<keyword evidence="8" id="KW-1185">Reference proteome</keyword>
<evidence type="ECO:0000256" key="5">
    <source>
        <dbReference type="ARBA" id="ARBA00023273"/>
    </source>
</evidence>
<dbReference type="GO" id="GO:0003341">
    <property type="term" value="P:cilium movement"/>
    <property type="evidence" value="ECO:0007669"/>
    <property type="project" value="TreeGrafter"/>
</dbReference>
<dbReference type="EMBL" id="MUZQ01000512">
    <property type="protein sequence ID" value="OWK50706.1"/>
    <property type="molecule type" value="Genomic_DNA"/>
</dbReference>
<dbReference type="Proteomes" id="UP000197619">
    <property type="component" value="Unassembled WGS sequence"/>
</dbReference>
<organism evidence="7 8">
    <name type="scientific">Lonchura striata</name>
    <name type="common">white-rumped munia</name>
    <dbReference type="NCBI Taxonomy" id="40157"/>
    <lineage>
        <taxon>Eukaryota</taxon>
        <taxon>Metazoa</taxon>
        <taxon>Chordata</taxon>
        <taxon>Craniata</taxon>
        <taxon>Vertebrata</taxon>
        <taxon>Euteleostomi</taxon>
        <taxon>Archelosauria</taxon>
        <taxon>Archosauria</taxon>
        <taxon>Dinosauria</taxon>
        <taxon>Saurischia</taxon>
        <taxon>Theropoda</taxon>
        <taxon>Coelurosauria</taxon>
        <taxon>Aves</taxon>
        <taxon>Neognathae</taxon>
        <taxon>Neoaves</taxon>
        <taxon>Telluraves</taxon>
        <taxon>Australaves</taxon>
        <taxon>Passeriformes</taxon>
        <taxon>Passeroidea</taxon>
        <taxon>Estrildidae</taxon>
        <taxon>Estrildinae</taxon>
        <taxon>Lonchura</taxon>
    </lineage>
</organism>